<gene>
    <name evidence="1" type="ORF">JHL16_08475</name>
</gene>
<name>A0ACC5R161_9HYPH</name>
<reference evidence="1" key="1">
    <citation type="submission" date="2021-01" db="EMBL/GenBank/DDBJ databases">
        <authorList>
            <person name="Sun Q."/>
        </authorList>
    </citation>
    <scope>NUCLEOTIDE SEQUENCE</scope>
    <source>
        <strain evidence="1">YIM B02566</strain>
    </source>
</reference>
<evidence type="ECO:0000313" key="2">
    <source>
        <dbReference type="Proteomes" id="UP000616151"/>
    </source>
</evidence>
<protein>
    <submittedName>
        <fullName evidence="1">Uncharacterized protein</fullName>
    </submittedName>
</protein>
<proteinExistence type="predicted"/>
<accession>A0ACC5R161</accession>
<dbReference type="Proteomes" id="UP000616151">
    <property type="component" value="Unassembled WGS sequence"/>
</dbReference>
<sequence>MGYKLVALPGQSPAHPFSDLIPQRGGKGDLLPIGSGRPKGPFRLVSPPPQPKAGKVIEVQAPDGSIVEFPADTSDDTMKSVMRRYYPQTGGATPDIPKIKRNVQRMIDQNAPESDIDAYVASEGVTAEQLRAQRGPWEKYQANPFADLIPQNQQSGSRATLPPGFVLDEEPSGGGAPGSRGRGRTITIQGRPVTVSDNFFQLSPQEQDATVEEMASELGMTPTQRGGSSASLPPGFVLDEEPADGLSAAVSQIRAKYPQYSDMNDEQLLQGIHRKHYSDMPYDDFKSRLAGQFGGQGHSLDQRKALALAGARQRMAEQGQRGPWEKYQNSGVSERDGAGGIMEVQLPDGRIIEVQTTDRAVAAQAAQIFMDRERGAMNLGDYAEDAVKSLGVGAVRGATQIAGMPGDAAQFGDWLGERAADALGLTPQREWIKEHFTFGEKPKTSPEMWEDAKELFRPAPTITDLVTGEKPASALDRQPKSTLGEYSNTAGEYLAGSFGPGGPLRKAAMTVVPAFLSETAGQVTKGTEAEPWARAGAGLFGGIVAAGRSGNVAKLAAQGAPTRQAVKAQADMLYDRLRSAGITYDANSYEMMARNLASNLRQAGFRGRTAKEAADTLDYVFEQVGTSPDFGDFTAIRENASQLLRSADVRERKFGGMIVDALDNFATRSPLITNGSVPANQVAPLMREARATAQRNIKARTVEEAIERARNAASGFENGLRVEFRKILNNPKARAGFTQVELDAFKDIVRGTSTQNLAAQFGRLGIGIGTKTAKGAFLPAIAGGGAGLAVDPFVGAGTVAIASGVKYAAAKNAEKVADRTTKLVLAGKQAQQSALQTKRAEQVKVMLRRALALDQAVNQTGKGDFGSSPIPNGKRTPMEMNLFGATRGPGKPYIDANGKMVFP</sequence>
<evidence type="ECO:0000313" key="1">
    <source>
        <dbReference type="EMBL" id="MBK1866382.1"/>
    </source>
</evidence>
<keyword evidence="2" id="KW-1185">Reference proteome</keyword>
<dbReference type="EMBL" id="JAENHL010000006">
    <property type="protein sequence ID" value="MBK1866382.1"/>
    <property type="molecule type" value="Genomic_DNA"/>
</dbReference>
<comment type="caution">
    <text evidence="1">The sequence shown here is derived from an EMBL/GenBank/DDBJ whole genome shotgun (WGS) entry which is preliminary data.</text>
</comment>
<organism evidence="1 2">
    <name type="scientific">Taklimakanibacter albus</name>
    <dbReference type="NCBI Taxonomy" id="2800327"/>
    <lineage>
        <taxon>Bacteria</taxon>
        <taxon>Pseudomonadati</taxon>
        <taxon>Pseudomonadota</taxon>
        <taxon>Alphaproteobacteria</taxon>
        <taxon>Hyphomicrobiales</taxon>
        <taxon>Aestuariivirgaceae</taxon>
        <taxon>Taklimakanibacter</taxon>
    </lineage>
</organism>